<protein>
    <recommendedName>
        <fullName evidence="3">Mat+ specific pheromone encoded by the mfp protein</fullName>
    </recommendedName>
</protein>
<dbReference type="Proteomes" id="UP001323405">
    <property type="component" value="Unassembled WGS sequence"/>
</dbReference>
<keyword evidence="2" id="KW-1185">Reference proteome</keyword>
<evidence type="ECO:0000313" key="1">
    <source>
        <dbReference type="EMBL" id="KAK4657937.1"/>
    </source>
</evidence>
<gene>
    <name evidence="1" type="ORF">QC762_202310</name>
</gene>
<comment type="caution">
    <text evidence="1">The sequence shown here is derived from an EMBL/GenBank/DDBJ whole genome shotgun (WGS) entry which is preliminary data.</text>
</comment>
<evidence type="ECO:0000313" key="2">
    <source>
        <dbReference type="Proteomes" id="UP001323405"/>
    </source>
</evidence>
<accession>A0ABR0GQJ2</accession>
<name>A0ABR0GQJ2_9PEZI</name>
<sequence>MPSTTAQTKVPQTSSNFNSYCVVM</sequence>
<organism evidence="1 2">
    <name type="scientific">Podospora pseudocomata</name>
    <dbReference type="NCBI Taxonomy" id="2093779"/>
    <lineage>
        <taxon>Eukaryota</taxon>
        <taxon>Fungi</taxon>
        <taxon>Dikarya</taxon>
        <taxon>Ascomycota</taxon>
        <taxon>Pezizomycotina</taxon>
        <taxon>Sordariomycetes</taxon>
        <taxon>Sordariomycetidae</taxon>
        <taxon>Sordariales</taxon>
        <taxon>Podosporaceae</taxon>
        <taxon>Podospora</taxon>
    </lineage>
</organism>
<reference evidence="1 2" key="1">
    <citation type="journal article" date="2023" name="bioRxiv">
        <title>High-quality genome assemblies of four members of thePodospora anserinaspecies complex.</title>
        <authorList>
            <person name="Ament-Velasquez S.L."/>
            <person name="Vogan A.A."/>
            <person name="Wallerman O."/>
            <person name="Hartmann F."/>
            <person name="Gautier V."/>
            <person name="Silar P."/>
            <person name="Giraud T."/>
            <person name="Johannesson H."/>
        </authorList>
    </citation>
    <scope>NUCLEOTIDE SEQUENCE [LARGE SCALE GENOMIC DNA]</scope>
    <source>
        <strain evidence="1 2">CBS 415.72m</strain>
    </source>
</reference>
<evidence type="ECO:0008006" key="3">
    <source>
        <dbReference type="Google" id="ProtNLM"/>
    </source>
</evidence>
<dbReference type="EMBL" id="JAFFHA010000003">
    <property type="protein sequence ID" value="KAK4657937.1"/>
    <property type="molecule type" value="Genomic_DNA"/>
</dbReference>
<proteinExistence type="predicted"/>